<dbReference type="SUPFAM" id="SSF53254">
    <property type="entry name" value="Phosphoglycerate mutase-like"/>
    <property type="match status" value="1"/>
</dbReference>
<dbReference type="InterPro" id="IPR013857">
    <property type="entry name" value="NADH-UbQ_OxRdtase-assoc_prot30"/>
</dbReference>
<evidence type="ECO:0000256" key="2">
    <source>
        <dbReference type="SAM" id="Phobius"/>
    </source>
</evidence>
<reference evidence="5" key="1">
    <citation type="journal article" date="2013" name="Genome Announc.">
        <title>Draft genome sequence of Pseudozyma brasiliensis sp. nov. strain GHG001, a high producer of endo-1,4-xylanase isolated from an insect pest of sugarcane.</title>
        <authorList>
            <person name="Oliveira J.V.D.C."/>
            <person name="dos Santos R.A.C."/>
            <person name="Borges T.A."/>
            <person name="Riano-Pachon D.M."/>
            <person name="Goldman G.H."/>
        </authorList>
    </citation>
    <scope>NUCLEOTIDE SEQUENCE [LARGE SCALE GENOMIC DNA]</scope>
    <source>
        <strain evidence="5">GHG001</strain>
    </source>
</reference>
<dbReference type="eggNOG" id="KOG3720">
    <property type="taxonomic scope" value="Eukaryota"/>
</dbReference>
<feature type="region of interest" description="Disordered" evidence="1">
    <location>
        <begin position="685"/>
        <end position="737"/>
    </location>
</feature>
<evidence type="ECO:0000313" key="4">
    <source>
        <dbReference type="EMBL" id="EST07760.1"/>
    </source>
</evidence>
<gene>
    <name evidence="4" type="ORF">PSEUBRA_SCAF2g02875</name>
</gene>
<dbReference type="OrthoDB" id="42561at2759"/>
<dbReference type="Gene3D" id="3.40.50.1240">
    <property type="entry name" value="Phosphoglycerate mutase-like"/>
    <property type="match status" value="1"/>
</dbReference>
<sequence length="767" mass="82738">MANPVTGVVVLIRHGDRQGFYQSPSTYTASLTNLTVLGYLEELNSGAQLRSRYLNSSSSSLIQGVDTTLAENTQIEVLADAGGEGGVIVESANAFMQGLFPAFAENITLANGTTVSWDNRAQLIPVQTIEPEQSFVMEPWTMCDKFDDFTNGWYQSSDFKAKSAEAQPFYDSIPSSVIGNRNKTLVNAWNVFDYLNVEKIHDAVLAPQITDEMLSNALTWAEYHEAGLFGQASPESLGSIAGRGMLNPLTEAINRVANSSDPLKVSVLAASYKPFFSLFSLFQMPELQGKLVDYASAMVFEVRQDKSMQIFFRNGSYGDLAQYKILDSDSLPVQTFFDHYNPIKLETVADWCNACGETEARGCAALNALNGTGSGNKYADVTSTTGKHQVSPVTAGLIGAMVSLALAAVIAVALGFTIKKRSKSRYPGLQPLRGTGSASTRSVEVARDETAKMMRMEISPTSKNQGALLIYALTQPAHLSNFATGSDSDIGGLSQCRLGLDESSRGRFYGTLSSQVPRGGKIEKSGYAGFRNRNRPTLFGNQCWDTTVHPYLALRVRNKLARKPVASAEKSDKAGGQTGSGLRAALHASDPSGPAASRAIHALGLGRKELPGPKFFVNVQTDGPVTSDLFQHRLYLDENKGSEWQTVVIPFDDFVLTNTGQVANSQVSMMREKIRTVGISAVLDVPVPPSASKPPTKDAPPSALSRGSRSSEAEEDDWAVDGDLRGDSDESEAVRGSKRGATFNFDLGLESVYAVGELEELEGAFQQ</sequence>
<feature type="region of interest" description="Disordered" evidence="1">
    <location>
        <begin position="564"/>
        <end position="595"/>
    </location>
</feature>
<accession>V5ERJ0</accession>
<dbReference type="Pfam" id="PF08547">
    <property type="entry name" value="CIA30"/>
    <property type="match status" value="2"/>
</dbReference>
<dbReference type="InterPro" id="IPR000560">
    <property type="entry name" value="His_Pase_clade-2"/>
</dbReference>
<feature type="transmembrane region" description="Helical" evidence="2">
    <location>
        <begin position="393"/>
        <end position="416"/>
    </location>
</feature>
<dbReference type="Pfam" id="PF00328">
    <property type="entry name" value="His_Phos_2"/>
    <property type="match status" value="1"/>
</dbReference>
<dbReference type="HOGENOM" id="CLU_364130_0_0_1"/>
<dbReference type="Proteomes" id="UP000019377">
    <property type="component" value="Unassembled WGS sequence"/>
</dbReference>
<dbReference type="EMBL" id="KI545862">
    <property type="protein sequence ID" value="EST07760.1"/>
    <property type="molecule type" value="Genomic_DNA"/>
</dbReference>
<dbReference type="PANTHER" id="PTHR13194:SF18">
    <property type="entry name" value="COMPLEX I INTERMEDIATE-ASSOCIATED PROTEIN 30, MITOCHONDRIAL"/>
    <property type="match status" value="1"/>
</dbReference>
<evidence type="ECO:0000256" key="1">
    <source>
        <dbReference type="SAM" id="MobiDB-lite"/>
    </source>
</evidence>
<keyword evidence="2" id="KW-0472">Membrane</keyword>
<organism evidence="4 5">
    <name type="scientific">Kalmanozyma brasiliensis (strain GHG001)</name>
    <name type="common">Yeast</name>
    <name type="synonym">Pseudozyma brasiliensis</name>
    <dbReference type="NCBI Taxonomy" id="1365824"/>
    <lineage>
        <taxon>Eukaryota</taxon>
        <taxon>Fungi</taxon>
        <taxon>Dikarya</taxon>
        <taxon>Basidiomycota</taxon>
        <taxon>Ustilaginomycotina</taxon>
        <taxon>Ustilaginomycetes</taxon>
        <taxon>Ustilaginales</taxon>
        <taxon>Ustilaginaceae</taxon>
        <taxon>Kalmanozyma</taxon>
    </lineage>
</organism>
<proteinExistence type="predicted"/>
<name>V5ERJ0_KALBG</name>
<dbReference type="AlphaFoldDB" id="V5ERJ0"/>
<feature type="domain" description="NADH:ubiquinone oxidoreductase intermediate-associated protein 30" evidence="3">
    <location>
        <begin position="614"/>
        <end position="681"/>
    </location>
</feature>
<keyword evidence="2" id="KW-0812">Transmembrane</keyword>
<dbReference type="GO" id="GO:0006120">
    <property type="term" value="P:mitochondrial electron transport, NADH to ubiquinone"/>
    <property type="evidence" value="ECO:0007669"/>
    <property type="project" value="TreeGrafter"/>
</dbReference>
<dbReference type="CDD" id="cd07061">
    <property type="entry name" value="HP_HAP_like"/>
    <property type="match status" value="1"/>
</dbReference>
<keyword evidence="2" id="KW-1133">Transmembrane helix</keyword>
<protein>
    <recommendedName>
        <fullName evidence="3">NADH:ubiquinone oxidoreductase intermediate-associated protein 30 domain-containing protein</fullName>
    </recommendedName>
</protein>
<dbReference type="GeneID" id="27419944"/>
<dbReference type="GO" id="GO:0051082">
    <property type="term" value="F:unfolded protein binding"/>
    <property type="evidence" value="ECO:0007669"/>
    <property type="project" value="TreeGrafter"/>
</dbReference>
<evidence type="ECO:0000259" key="3">
    <source>
        <dbReference type="Pfam" id="PF08547"/>
    </source>
</evidence>
<dbReference type="STRING" id="1365824.V5ERJ0"/>
<dbReference type="InterPro" id="IPR039131">
    <property type="entry name" value="NDUFAF1"/>
</dbReference>
<dbReference type="InterPro" id="IPR029033">
    <property type="entry name" value="His_PPase_superfam"/>
</dbReference>
<dbReference type="GO" id="GO:0005739">
    <property type="term" value="C:mitochondrion"/>
    <property type="evidence" value="ECO:0007669"/>
    <property type="project" value="TreeGrafter"/>
</dbReference>
<dbReference type="GO" id="GO:0010257">
    <property type="term" value="P:NADH dehydrogenase complex assembly"/>
    <property type="evidence" value="ECO:0007669"/>
    <property type="project" value="TreeGrafter"/>
</dbReference>
<dbReference type="PANTHER" id="PTHR13194">
    <property type="entry name" value="COMPLEX I INTERMEDIATE-ASSOCIATED PROTEIN 30"/>
    <property type="match status" value="1"/>
</dbReference>
<keyword evidence="5" id="KW-1185">Reference proteome</keyword>
<evidence type="ECO:0000313" key="5">
    <source>
        <dbReference type="Proteomes" id="UP000019377"/>
    </source>
</evidence>
<feature type="compositionally biased region" description="Basic and acidic residues" evidence="1">
    <location>
        <begin position="722"/>
        <end position="735"/>
    </location>
</feature>
<feature type="domain" description="NADH:ubiquinone oxidoreductase intermediate-associated protein 30" evidence="3">
    <location>
        <begin position="473"/>
        <end position="557"/>
    </location>
</feature>